<dbReference type="STRING" id="71717.A0A4Y7SK59"/>
<dbReference type="PANTHER" id="PTHR11474">
    <property type="entry name" value="TYROSINASE FAMILY MEMBER"/>
    <property type="match status" value="1"/>
</dbReference>
<proteinExistence type="predicted"/>
<gene>
    <name evidence="4" type="ORF">FA13DRAFT_1819107</name>
</gene>
<dbReference type="GO" id="GO:0016491">
    <property type="term" value="F:oxidoreductase activity"/>
    <property type="evidence" value="ECO:0007669"/>
    <property type="project" value="InterPro"/>
</dbReference>
<accession>A0A4Y7SK59</accession>
<dbReference type="Pfam" id="PF00264">
    <property type="entry name" value="Tyrosinase"/>
    <property type="match status" value="1"/>
</dbReference>
<dbReference type="InterPro" id="IPR008922">
    <property type="entry name" value="Di-copper_centre_dom_sf"/>
</dbReference>
<evidence type="ECO:0000256" key="2">
    <source>
        <dbReference type="ARBA" id="ARBA00023008"/>
    </source>
</evidence>
<keyword evidence="5" id="KW-1185">Reference proteome</keyword>
<evidence type="ECO:0000313" key="5">
    <source>
        <dbReference type="Proteomes" id="UP000298030"/>
    </source>
</evidence>
<evidence type="ECO:0000256" key="1">
    <source>
        <dbReference type="ARBA" id="ARBA00022723"/>
    </source>
</evidence>
<dbReference type="PRINTS" id="PR00092">
    <property type="entry name" value="TYROSINASE"/>
</dbReference>
<feature type="domain" description="Tyrosinase copper-binding" evidence="3">
    <location>
        <begin position="230"/>
        <end position="241"/>
    </location>
</feature>
<keyword evidence="2" id="KW-0186">Copper</keyword>
<dbReference type="EMBL" id="QPFP01000096">
    <property type="protein sequence ID" value="TEB22151.1"/>
    <property type="molecule type" value="Genomic_DNA"/>
</dbReference>
<dbReference type="OrthoDB" id="6132182at2759"/>
<organism evidence="4 5">
    <name type="scientific">Coprinellus micaceus</name>
    <name type="common">Glistening ink-cap mushroom</name>
    <name type="synonym">Coprinus micaceus</name>
    <dbReference type="NCBI Taxonomy" id="71717"/>
    <lineage>
        <taxon>Eukaryota</taxon>
        <taxon>Fungi</taxon>
        <taxon>Dikarya</taxon>
        <taxon>Basidiomycota</taxon>
        <taxon>Agaricomycotina</taxon>
        <taxon>Agaricomycetes</taxon>
        <taxon>Agaricomycetidae</taxon>
        <taxon>Agaricales</taxon>
        <taxon>Agaricineae</taxon>
        <taxon>Psathyrellaceae</taxon>
        <taxon>Coprinellus</taxon>
    </lineage>
</organism>
<dbReference type="PANTHER" id="PTHR11474:SF126">
    <property type="entry name" value="TYROSINASE-LIKE PROTEIN TYR-1-RELATED"/>
    <property type="match status" value="1"/>
</dbReference>
<name>A0A4Y7SK59_COPMI</name>
<dbReference type="SUPFAM" id="SSF48056">
    <property type="entry name" value="Di-copper centre-containing domain"/>
    <property type="match status" value="1"/>
</dbReference>
<sequence length="305" mass="35017">MAFYALYTRDLTIRDREAYIKAVKCLQALPPRVLGGPPTTRYEEFLFTHASIAERTHGVGQFLPWHRNFVNLYAKALRQECGYRGSIPFWDWARDGKKENIPLSKSPVFNPDTGFGGDGVPGTYTLPPDFDPITVDPPYQYRGCVQDGPFADFVLRIGPGRMVTDHCLVRSFNETWRHRVQSDLIERQLSAGSFEEFGRVIEGEARWGLHWLTHIIVGGEMSNVWSSPADPIFYLSHLNLDRMWWHWQKRDPVKRLKEIWGPTTQGGNDTVTLDFVLDFPGLGPNITVRDVMDTTRQPNCFTFSY</sequence>
<dbReference type="PROSITE" id="PS00498">
    <property type="entry name" value="TYROSINASE_2"/>
    <property type="match status" value="1"/>
</dbReference>
<dbReference type="AlphaFoldDB" id="A0A4Y7SK59"/>
<dbReference type="InterPro" id="IPR002227">
    <property type="entry name" value="Tyrosinase_Cu-bd"/>
</dbReference>
<dbReference type="Gene3D" id="1.10.1280.10">
    <property type="entry name" value="Di-copper center containing domain from catechol oxidase"/>
    <property type="match status" value="1"/>
</dbReference>
<evidence type="ECO:0000313" key="4">
    <source>
        <dbReference type="EMBL" id="TEB22151.1"/>
    </source>
</evidence>
<reference evidence="4 5" key="1">
    <citation type="journal article" date="2019" name="Nat. Ecol. Evol.">
        <title>Megaphylogeny resolves global patterns of mushroom evolution.</title>
        <authorList>
            <person name="Varga T."/>
            <person name="Krizsan K."/>
            <person name="Foldi C."/>
            <person name="Dima B."/>
            <person name="Sanchez-Garcia M."/>
            <person name="Sanchez-Ramirez S."/>
            <person name="Szollosi G.J."/>
            <person name="Szarkandi J.G."/>
            <person name="Papp V."/>
            <person name="Albert L."/>
            <person name="Andreopoulos W."/>
            <person name="Angelini C."/>
            <person name="Antonin V."/>
            <person name="Barry K.W."/>
            <person name="Bougher N.L."/>
            <person name="Buchanan P."/>
            <person name="Buyck B."/>
            <person name="Bense V."/>
            <person name="Catcheside P."/>
            <person name="Chovatia M."/>
            <person name="Cooper J."/>
            <person name="Damon W."/>
            <person name="Desjardin D."/>
            <person name="Finy P."/>
            <person name="Geml J."/>
            <person name="Haridas S."/>
            <person name="Hughes K."/>
            <person name="Justo A."/>
            <person name="Karasinski D."/>
            <person name="Kautmanova I."/>
            <person name="Kiss B."/>
            <person name="Kocsube S."/>
            <person name="Kotiranta H."/>
            <person name="LaButti K.M."/>
            <person name="Lechner B.E."/>
            <person name="Liimatainen K."/>
            <person name="Lipzen A."/>
            <person name="Lukacs Z."/>
            <person name="Mihaltcheva S."/>
            <person name="Morgado L.N."/>
            <person name="Niskanen T."/>
            <person name="Noordeloos M.E."/>
            <person name="Ohm R.A."/>
            <person name="Ortiz-Santana B."/>
            <person name="Ovrebo C."/>
            <person name="Racz N."/>
            <person name="Riley R."/>
            <person name="Savchenko A."/>
            <person name="Shiryaev A."/>
            <person name="Soop K."/>
            <person name="Spirin V."/>
            <person name="Szebenyi C."/>
            <person name="Tomsovsky M."/>
            <person name="Tulloss R.E."/>
            <person name="Uehling J."/>
            <person name="Grigoriev I.V."/>
            <person name="Vagvolgyi C."/>
            <person name="Papp T."/>
            <person name="Martin F.M."/>
            <person name="Miettinen O."/>
            <person name="Hibbett D.S."/>
            <person name="Nagy L.G."/>
        </authorList>
    </citation>
    <scope>NUCLEOTIDE SEQUENCE [LARGE SCALE GENOMIC DNA]</scope>
    <source>
        <strain evidence="4 5">FP101781</strain>
    </source>
</reference>
<keyword evidence="1" id="KW-0479">Metal-binding</keyword>
<dbReference type="Proteomes" id="UP000298030">
    <property type="component" value="Unassembled WGS sequence"/>
</dbReference>
<comment type="caution">
    <text evidence="4">The sequence shown here is derived from an EMBL/GenBank/DDBJ whole genome shotgun (WGS) entry which is preliminary data.</text>
</comment>
<evidence type="ECO:0000259" key="3">
    <source>
        <dbReference type="PROSITE" id="PS00498"/>
    </source>
</evidence>
<dbReference type="InterPro" id="IPR050316">
    <property type="entry name" value="Tyrosinase/Hemocyanin"/>
</dbReference>
<protein>
    <submittedName>
        <fullName evidence="4">Di-copper centre-containing protein</fullName>
    </submittedName>
</protein>
<dbReference type="GO" id="GO:0046872">
    <property type="term" value="F:metal ion binding"/>
    <property type="evidence" value="ECO:0007669"/>
    <property type="project" value="UniProtKB-KW"/>
</dbReference>